<gene>
    <name evidence="4" type="ORF">QJ036_12220</name>
</gene>
<evidence type="ECO:0000259" key="3">
    <source>
        <dbReference type="Pfam" id="PF13518"/>
    </source>
</evidence>
<dbReference type="SUPFAM" id="SSF46689">
    <property type="entry name" value="Homeodomain-like"/>
    <property type="match status" value="1"/>
</dbReference>
<dbReference type="InterPro" id="IPR052057">
    <property type="entry name" value="IS150/IS1296_orfA-like"/>
</dbReference>
<accession>A0AAP4BDK4</accession>
<dbReference type="InterPro" id="IPR010921">
    <property type="entry name" value="Trp_repressor/repl_initiator"/>
</dbReference>
<organism evidence="4 5">
    <name type="scientific">Fusibacillus kribbianus</name>
    <dbReference type="NCBI Taxonomy" id="3044208"/>
    <lineage>
        <taxon>Bacteria</taxon>
        <taxon>Bacillati</taxon>
        <taxon>Bacillota</taxon>
        <taxon>Clostridia</taxon>
        <taxon>Lachnospirales</taxon>
        <taxon>Lachnospiraceae</taxon>
        <taxon>Fusibacillus</taxon>
    </lineage>
</organism>
<dbReference type="EMBL" id="JASGBQ010000027">
    <property type="protein sequence ID" value="MDI9243213.1"/>
    <property type="molecule type" value="Genomic_DNA"/>
</dbReference>
<feature type="coiled-coil region" evidence="2">
    <location>
        <begin position="187"/>
        <end position="223"/>
    </location>
</feature>
<dbReference type="GO" id="GO:0006313">
    <property type="term" value="P:DNA transposition"/>
    <property type="evidence" value="ECO:0007669"/>
    <property type="project" value="InterPro"/>
</dbReference>
<evidence type="ECO:0000256" key="2">
    <source>
        <dbReference type="SAM" id="Coils"/>
    </source>
</evidence>
<dbReference type="Gene3D" id="1.10.10.10">
    <property type="entry name" value="Winged helix-like DNA-binding domain superfamily/Winged helix DNA-binding domain"/>
    <property type="match status" value="3"/>
</dbReference>
<dbReference type="Pfam" id="PF13518">
    <property type="entry name" value="HTH_28"/>
    <property type="match status" value="2"/>
</dbReference>
<keyword evidence="5" id="KW-1185">Reference proteome</keyword>
<name>A0AAP4BDK4_9FIRM</name>
<protein>
    <submittedName>
        <fullName evidence="4">Helix-turn-helix domain-containing protein</fullName>
    </submittedName>
</protein>
<evidence type="ECO:0000256" key="1">
    <source>
        <dbReference type="ARBA" id="ARBA00038232"/>
    </source>
</evidence>
<dbReference type="GO" id="GO:0004803">
    <property type="term" value="F:transposase activity"/>
    <property type="evidence" value="ECO:0007669"/>
    <property type="project" value="InterPro"/>
</dbReference>
<dbReference type="AlphaFoldDB" id="A0AAP4BDK4"/>
<sequence>MSKKKYSKEFKLKVLKEHEEGASFYSLEEKYDIVFGTVKRWNAAFKAHGETALDHHNSNLCRYSAEFKQRVVSDYLSGGGSFKSIAVKYGIHAESTVLKWVKQYNSHEELTDSRKVGDYLMAKDIKSRKTTLEERIRIVEHCVLHSNDYSATAKEFNCSYGQVYSWVNKYSKKGVDGLKDGRGRNKSVDELSELEKLRAENRLLKAEKKRQQMEIDLLKKLEEIERR</sequence>
<comment type="similarity">
    <text evidence="1">Belongs to the IS150/IS1296 orfA family.</text>
</comment>
<dbReference type="Proteomes" id="UP001300383">
    <property type="component" value="Unassembled WGS sequence"/>
</dbReference>
<feature type="domain" description="Insertion element IS150 protein InsJ-like helix-turn-helix" evidence="3">
    <location>
        <begin position="67"/>
        <end position="106"/>
    </location>
</feature>
<comment type="caution">
    <text evidence="4">The sequence shown here is derived from an EMBL/GenBank/DDBJ whole genome shotgun (WGS) entry which is preliminary data.</text>
</comment>
<dbReference type="InterPro" id="IPR055247">
    <property type="entry name" value="InsJ-like_HTH"/>
</dbReference>
<evidence type="ECO:0000313" key="4">
    <source>
        <dbReference type="EMBL" id="MDI9243213.1"/>
    </source>
</evidence>
<proteinExistence type="inferred from homology"/>
<dbReference type="GO" id="GO:0043565">
    <property type="term" value="F:sequence-specific DNA binding"/>
    <property type="evidence" value="ECO:0007669"/>
    <property type="project" value="InterPro"/>
</dbReference>
<dbReference type="RefSeq" id="WP_283231640.1">
    <property type="nucleotide sequence ID" value="NZ_JASGBQ010000027.1"/>
</dbReference>
<dbReference type="InterPro" id="IPR009057">
    <property type="entry name" value="Homeodomain-like_sf"/>
</dbReference>
<evidence type="ECO:0000313" key="5">
    <source>
        <dbReference type="Proteomes" id="UP001300383"/>
    </source>
</evidence>
<feature type="domain" description="Insertion element IS150 protein InsJ-like helix-turn-helix" evidence="3">
    <location>
        <begin position="134"/>
        <end position="186"/>
    </location>
</feature>
<dbReference type="PANTHER" id="PTHR33795:SF1">
    <property type="entry name" value="INSERTION ELEMENT IS150 PROTEIN INSJ"/>
    <property type="match status" value="1"/>
</dbReference>
<keyword evidence="2" id="KW-0175">Coiled coil</keyword>
<reference evidence="4 5" key="1">
    <citation type="submission" date="2023-05" db="EMBL/GenBank/DDBJ databases">
        <title>[ruminococcus] sp. nov., isolated from a pig farm feces dump.</title>
        <authorList>
            <person name="Chang Y.-H."/>
        </authorList>
    </citation>
    <scope>NUCLEOTIDE SEQUENCE [LARGE SCALE GENOMIC DNA]</scope>
    <source>
        <strain evidence="4 5">YH-rum2234</strain>
    </source>
</reference>
<dbReference type="SUPFAM" id="SSF48295">
    <property type="entry name" value="TrpR-like"/>
    <property type="match status" value="2"/>
</dbReference>
<dbReference type="InterPro" id="IPR036388">
    <property type="entry name" value="WH-like_DNA-bd_sf"/>
</dbReference>
<dbReference type="PANTHER" id="PTHR33795">
    <property type="entry name" value="INSERTION ELEMENT IS150 PROTEIN INSJ"/>
    <property type="match status" value="1"/>
</dbReference>